<gene>
    <name evidence="1" type="ORF">JL2886_01419</name>
</gene>
<dbReference type="Proteomes" id="UP000092565">
    <property type="component" value="Chromosome"/>
</dbReference>
<dbReference type="EMBL" id="CP015124">
    <property type="protein sequence ID" value="ANP36337.1"/>
    <property type="molecule type" value="Genomic_DNA"/>
</dbReference>
<evidence type="ECO:0000313" key="2">
    <source>
        <dbReference type="Proteomes" id="UP000092565"/>
    </source>
</evidence>
<accession>A0A1B0ZQ91</accession>
<name>A0A1B0ZQ91_9RHOB</name>
<proteinExistence type="predicted"/>
<evidence type="ECO:0000313" key="1">
    <source>
        <dbReference type="EMBL" id="ANP36337.1"/>
    </source>
</evidence>
<protein>
    <submittedName>
        <fullName evidence="1">Uncharacterized protein</fullName>
    </submittedName>
</protein>
<reference evidence="1 2" key="1">
    <citation type="submission" date="2016-04" db="EMBL/GenBank/DDBJ databases">
        <authorList>
            <person name="Evans L.H."/>
            <person name="Alamgir A."/>
            <person name="Owens N."/>
            <person name="Weber N.D."/>
            <person name="Virtaneva K."/>
            <person name="Barbian K."/>
            <person name="Babar A."/>
            <person name="Rosenke K."/>
        </authorList>
    </citation>
    <scope>NUCLEOTIDE SEQUENCE [LARGE SCALE GENOMIC DNA]</scope>
    <source>
        <strain evidence="1 2">JL2886</strain>
    </source>
</reference>
<dbReference type="AlphaFoldDB" id="A0A1B0ZQ91"/>
<sequence>MHSACAGLHMAAFARWRAFAAASTMLDQSIGLQARMRE</sequence>
<organism evidence="1 2">
    <name type="scientific">Phaeobacter gallaeciensis</name>
    <dbReference type="NCBI Taxonomy" id="60890"/>
    <lineage>
        <taxon>Bacteria</taxon>
        <taxon>Pseudomonadati</taxon>
        <taxon>Pseudomonadota</taxon>
        <taxon>Alphaproteobacteria</taxon>
        <taxon>Rhodobacterales</taxon>
        <taxon>Roseobacteraceae</taxon>
        <taxon>Phaeobacter</taxon>
    </lineage>
</organism>
<keyword evidence="2" id="KW-1185">Reference proteome</keyword>